<dbReference type="RefSeq" id="WP_136460648.1">
    <property type="nucleotide sequence ID" value="NZ_SRSF01000014.1"/>
</dbReference>
<dbReference type="OrthoDB" id="1363057at2"/>
<reference evidence="1 2" key="1">
    <citation type="submission" date="2019-04" db="EMBL/GenBank/DDBJ databases">
        <title>Lewinella litorea sp. nov., isolated from a marine sand.</title>
        <authorList>
            <person name="Yoon J.-H."/>
        </authorList>
    </citation>
    <scope>NUCLEOTIDE SEQUENCE [LARGE SCALE GENOMIC DNA]</scope>
    <source>
        <strain evidence="1 2">HSMS-39</strain>
    </source>
</reference>
<dbReference type="PROSITE" id="PS51257">
    <property type="entry name" value="PROKAR_LIPOPROTEIN"/>
    <property type="match status" value="1"/>
</dbReference>
<evidence type="ECO:0000313" key="1">
    <source>
        <dbReference type="EMBL" id="THH34937.1"/>
    </source>
</evidence>
<keyword evidence="2" id="KW-1185">Reference proteome</keyword>
<organism evidence="1 2">
    <name type="scientific">Neolewinella litorea</name>
    <dbReference type="NCBI Taxonomy" id="2562452"/>
    <lineage>
        <taxon>Bacteria</taxon>
        <taxon>Pseudomonadati</taxon>
        <taxon>Bacteroidota</taxon>
        <taxon>Saprospiria</taxon>
        <taxon>Saprospirales</taxon>
        <taxon>Lewinellaceae</taxon>
        <taxon>Neolewinella</taxon>
    </lineage>
</organism>
<dbReference type="EMBL" id="SRSF01000014">
    <property type="protein sequence ID" value="THH34937.1"/>
    <property type="molecule type" value="Genomic_DNA"/>
</dbReference>
<proteinExistence type="predicted"/>
<sequence length="159" mass="18267">MKNVAVTLFLVVLLASCSSQRTRASSIECSWKGEPVIFSKEYTSPIQLPPGSELFTVQTADVEEAELLLREKRELINSENNHLSNNEEDKYKCYSRQYLGYVSITGEKFVIINLLNITADNKQRFEGWQKRFFVGFGDFYERNTIRYVANISDGVISFL</sequence>
<dbReference type="AlphaFoldDB" id="A0A4S4N997"/>
<accession>A0A4S4N997</accession>
<gene>
    <name evidence="1" type="ORF">E4021_17225</name>
</gene>
<evidence type="ECO:0000313" key="2">
    <source>
        <dbReference type="Proteomes" id="UP000308528"/>
    </source>
</evidence>
<name>A0A4S4N997_9BACT</name>
<dbReference type="Proteomes" id="UP000308528">
    <property type="component" value="Unassembled WGS sequence"/>
</dbReference>
<evidence type="ECO:0008006" key="3">
    <source>
        <dbReference type="Google" id="ProtNLM"/>
    </source>
</evidence>
<comment type="caution">
    <text evidence="1">The sequence shown here is derived from an EMBL/GenBank/DDBJ whole genome shotgun (WGS) entry which is preliminary data.</text>
</comment>
<protein>
    <recommendedName>
        <fullName evidence="3">Lipoprotein</fullName>
    </recommendedName>
</protein>